<reference evidence="8 9" key="1">
    <citation type="submission" date="2018-08" db="EMBL/GenBank/DDBJ databases">
        <title>Streptomyces NEAU-D10 sp. nov., a novel Actinomycete isolated from soil.</title>
        <authorList>
            <person name="Jin L."/>
        </authorList>
    </citation>
    <scope>NUCLEOTIDE SEQUENCE [LARGE SCALE GENOMIC DNA]</scope>
    <source>
        <strain evidence="8 9">NEAU-D10</strain>
    </source>
</reference>
<dbReference type="InterPro" id="IPR016036">
    <property type="entry name" value="Malonyl_transacylase_ACP-bd"/>
</dbReference>
<dbReference type="InterPro" id="IPR001227">
    <property type="entry name" value="Ac_transferase_dom_sf"/>
</dbReference>
<dbReference type="InterPro" id="IPR020841">
    <property type="entry name" value="PKS_Beta-ketoAc_synthase_dom"/>
</dbReference>
<evidence type="ECO:0000313" key="8">
    <source>
        <dbReference type="EMBL" id="REK89595.1"/>
    </source>
</evidence>
<proteinExistence type="predicted"/>
<name>A0A371Q4E5_STRIH</name>
<comment type="caution">
    <text evidence="8">The sequence shown here is derived from an EMBL/GenBank/DDBJ whole genome shotgun (WGS) entry which is preliminary data.</text>
</comment>
<dbReference type="InterPro" id="IPR014030">
    <property type="entry name" value="Ketoacyl_synth_N"/>
</dbReference>
<dbReference type="SUPFAM" id="SSF55048">
    <property type="entry name" value="Probable ACP-binding domain of malonyl-CoA ACP transacylase"/>
    <property type="match status" value="2"/>
</dbReference>
<dbReference type="PROSITE" id="PS52004">
    <property type="entry name" value="KS3_2"/>
    <property type="match status" value="1"/>
</dbReference>
<dbReference type="Pfam" id="PF22621">
    <property type="entry name" value="CurL-like_PKS_C"/>
    <property type="match status" value="1"/>
</dbReference>
<dbReference type="InterPro" id="IPR057326">
    <property type="entry name" value="KR_dom"/>
</dbReference>
<dbReference type="SUPFAM" id="SSF47336">
    <property type="entry name" value="ACP-like"/>
    <property type="match status" value="2"/>
</dbReference>
<dbReference type="Proteomes" id="UP000262477">
    <property type="component" value="Unassembled WGS sequence"/>
</dbReference>
<dbReference type="GO" id="GO:0004315">
    <property type="term" value="F:3-oxoacyl-[acyl-carrier-protein] synthase activity"/>
    <property type="evidence" value="ECO:0007669"/>
    <property type="project" value="InterPro"/>
</dbReference>
<dbReference type="GO" id="GO:0031177">
    <property type="term" value="F:phosphopantetheine binding"/>
    <property type="evidence" value="ECO:0007669"/>
    <property type="project" value="InterPro"/>
</dbReference>
<dbReference type="Gene3D" id="3.30.70.3290">
    <property type="match status" value="2"/>
</dbReference>
<dbReference type="InterPro" id="IPR014031">
    <property type="entry name" value="Ketoacyl_synth_C"/>
</dbReference>
<dbReference type="RefSeq" id="WP_128507437.1">
    <property type="nucleotide sequence ID" value="NZ_QUAC01000116.1"/>
</dbReference>
<dbReference type="InterPro" id="IPR050091">
    <property type="entry name" value="PKS_NRPS_Biosynth_Enz"/>
</dbReference>
<dbReference type="Pfam" id="PF08659">
    <property type="entry name" value="KR"/>
    <property type="match status" value="1"/>
</dbReference>
<keyword evidence="1" id="KW-0596">Phosphopantetheine</keyword>
<evidence type="ECO:0000256" key="3">
    <source>
        <dbReference type="ARBA" id="ARBA00022679"/>
    </source>
</evidence>
<feature type="domain" description="Carrier" evidence="6">
    <location>
        <begin position="2"/>
        <end position="79"/>
    </location>
</feature>
<dbReference type="InterPro" id="IPR036736">
    <property type="entry name" value="ACP-like_sf"/>
</dbReference>
<dbReference type="Gene3D" id="3.40.366.10">
    <property type="entry name" value="Malonyl-Coenzyme A Acyl Carrier Protein, domain 2"/>
    <property type="match status" value="2"/>
</dbReference>
<dbReference type="Pfam" id="PF16197">
    <property type="entry name" value="KAsynt_C_assoc"/>
    <property type="match status" value="1"/>
</dbReference>
<dbReference type="EMBL" id="QUAC01000116">
    <property type="protein sequence ID" value="REK89595.1"/>
    <property type="molecule type" value="Genomic_DNA"/>
</dbReference>
<keyword evidence="3" id="KW-0808">Transferase</keyword>
<dbReference type="InterPro" id="IPR009081">
    <property type="entry name" value="PP-bd_ACP"/>
</dbReference>
<dbReference type="InterPro" id="IPR013968">
    <property type="entry name" value="PKS_KR"/>
</dbReference>
<dbReference type="InterPro" id="IPR036291">
    <property type="entry name" value="NAD(P)-bd_dom_sf"/>
</dbReference>
<dbReference type="Gene3D" id="3.40.47.10">
    <property type="match status" value="1"/>
</dbReference>
<evidence type="ECO:0000256" key="4">
    <source>
        <dbReference type="ARBA" id="ARBA00023194"/>
    </source>
</evidence>
<dbReference type="SMART" id="SM00827">
    <property type="entry name" value="PKS_AT"/>
    <property type="match status" value="2"/>
</dbReference>
<dbReference type="Pfam" id="PF00698">
    <property type="entry name" value="Acyl_transf_1"/>
    <property type="match status" value="2"/>
</dbReference>
<dbReference type="InterPro" id="IPR014043">
    <property type="entry name" value="Acyl_transferase_dom"/>
</dbReference>
<keyword evidence="4" id="KW-0045">Antibiotic biosynthesis</keyword>
<evidence type="ECO:0000259" key="6">
    <source>
        <dbReference type="PROSITE" id="PS50075"/>
    </source>
</evidence>
<dbReference type="PANTHER" id="PTHR43775:SF37">
    <property type="entry name" value="SI:DKEY-61P9.11"/>
    <property type="match status" value="1"/>
</dbReference>
<keyword evidence="5" id="KW-0012">Acyltransferase</keyword>
<evidence type="ECO:0000256" key="2">
    <source>
        <dbReference type="ARBA" id="ARBA00022553"/>
    </source>
</evidence>
<sequence>MKTADDIAGWLRQKIGEDLGMAVGDVDMDTQFRDLGVDSAGMTALTAQLATQLGAPLSPTVAWHFPTISTLAEALAGGTGSPAPSAASAGAGSAVRSDEPIAVVGLACRFPGASNAEAYWNLLRSGIDAVTDIPAERWDTEALYDPDPSMPGKMSTRRGGFLSDVDTFDPQFFGISPREAAQMDPQQRLALELAWTSLQDAGIPPASLRAGSTGVFLGTLWSDYARLAGRDLDEIQQHTATGQEPSIVPARVSYTLGLQGPSIGINTACSSSLVAVHLACQSLRSGESTLALAGGVNLVLAPESSAAMSKLGAMSPAGRSAAFAASADGYVRGEGGGIVVLKPLSAALADGDRIHCLIRGSAVNNDGASNGLTAPNPSAQEAMLRAAYSRAGVDVHDIQYVEAHGTGTRLGDPIEAHALGKVLGAGRTTESPLLVGSVKANIGHLEAAAGIAGLIKVTLAMRHRVIPPTLHHDKPNPDIPFDELRLAVPTALTDWPADGDKALAGISSFGFGGTNCHVVVEGPPADPAQLLPLSAPTPEELREAADAMLDAVAKAPSGSVPDWCGTAAMRLSTHPYRAAVTVRNRDELRSALKGIASGDAPFAVKTPPRLAFVFSGQGSQWCGMGLDLLHTEPVFREALLECDRLIHAHSGISVVEELGRDTGDSRLDTTTVMQPAVFAVQVALAALWRSWGIEPDGVVGHSLGEVAAAHVAGALRLEDAVRVVCERSRLMDRIDGMGAVAVVDLPFAEVRSLLADYPGLFPAGANSTNSSVLSGDAAALDRCLADLSTRGVRCRRVNMGVASHSGQCDPLLPELRAALSDIQASQAGVPVMSSVTADFVDGSALDASYWVRNLREPVLFAPAVERLLDAGYDHFLEVSPHAVLTGSVAEIAGDRGAPARSLPSQRRGPDARAVMLNTLGELYRSGRDIAWRPVYPADLRLVALPPAVDRLAVPVAEDRRVRTLPLSAHSLPALRQLARETETLLAGPAHIGLDDLSHTAAFGRDHHEHRAAAVFTSSEELGAQLREFAAGRSADGLVAGKALRRTTGPVFLFSGQGAHAARMGCELFAHEPVFRTVLERCDQWLAEKAGWSLIAELQAPEASSRIDETEITQPALFALQAGLAELLRSWGIRPAAVIGHSAGEIAAAYCAGVLTFEDALLVALHRGRILQRATGRGRMAAVGLGAQEVARLLDGRAGAVSIAAVNGPRTTLLSGETEALQELLDGLDPAVFRRMLRVGYPSHSPQMRVYQEELGSLLADIRPQAGDVPVFSTIDAGFRPGEHFDSAYWIRTIAEPVRFSAAVEALGAEGHRSFVELGPHPVLVAPASQCLEQAGHEGLVIPTMRREAGEQQALRETAGTLWAHGHAVDWKAVRSRPGRLVTTPDYPWQRERYWLNPAPLTRREPVTGTMLELLARGDVARVTDEIARQGGLSDEEIGLLPKILQRLAPVGAEQAHEWLHRVVWRAKPLGAPAKTAGSGSWIVVADDPEGPLARSVSQALRSAGEECTLVRIPGGPKEELSAALRQAARELRTPCRGVLQLAGEVPEAGPEESLERILRPALATVQALASWEERSAPRLWLVTSGAQPVGEQPATGNVAHAALWGFGRVVALEHPEVWGGLADLDPAPADPARAAGALVKELLAGDGEDQVAFRAGSRHVARVALDEQDPGSARQTSVRPDGGYLITGGLGGLGLVVARRLIAAGARHLVLLGRRAPDADALATLAELTSSGATVDVLQADVTRAEDVRDVVSAFGRQRPPLRGVFHAAGVLDDGTLLQQDWDRYRAVLAPKVIGAHHLDLCTRDLPLDFFVLFSSFVAVLGSPGQGNYAAANAALDSLAHHRSALGLPATSVNWGPWENVGMTDSAAGARYRWSERGARTIGRDEGARLFDRILERPAPQVGVFSVDWGVYRDWLHPTANRELLALVHASAGAESAEDDTDTASSLADQLAALDPGDRMEHLVAHLAAKVADIVGFAADHVVDPDIGFFQLGMDSLMKLKLVTRLREDLGDRLTVSGTLPFDHPTCALLAAHLLDELALAPGDAAEPDEDGVEELMAEVERLSADEAALYLDQLTMENQSGGDQTHE</sequence>
<dbReference type="InterPro" id="IPR032821">
    <property type="entry name" value="PKS_assoc"/>
</dbReference>
<dbReference type="OrthoDB" id="5478077at2"/>
<dbReference type="Pfam" id="PF00109">
    <property type="entry name" value="ketoacyl-synt"/>
    <property type="match status" value="1"/>
</dbReference>
<evidence type="ECO:0000256" key="1">
    <source>
        <dbReference type="ARBA" id="ARBA00022450"/>
    </source>
</evidence>
<dbReference type="PANTHER" id="PTHR43775">
    <property type="entry name" value="FATTY ACID SYNTHASE"/>
    <property type="match status" value="1"/>
</dbReference>
<feature type="domain" description="Carrier" evidence="6">
    <location>
        <begin position="1961"/>
        <end position="2038"/>
    </location>
</feature>
<dbReference type="Gene3D" id="3.40.50.720">
    <property type="entry name" value="NAD(P)-binding Rossmann-like Domain"/>
    <property type="match status" value="1"/>
</dbReference>
<dbReference type="Pfam" id="PF00550">
    <property type="entry name" value="PP-binding"/>
    <property type="match status" value="2"/>
</dbReference>
<dbReference type="GO" id="GO:0033068">
    <property type="term" value="P:macrolide biosynthetic process"/>
    <property type="evidence" value="ECO:0007669"/>
    <property type="project" value="UniProtKB-ARBA"/>
</dbReference>
<dbReference type="PROSITE" id="PS50075">
    <property type="entry name" value="CARRIER"/>
    <property type="match status" value="2"/>
</dbReference>
<evidence type="ECO:0000259" key="7">
    <source>
        <dbReference type="PROSITE" id="PS52004"/>
    </source>
</evidence>
<dbReference type="SMART" id="SM00825">
    <property type="entry name" value="PKS_KS"/>
    <property type="match status" value="1"/>
</dbReference>
<dbReference type="CDD" id="cd08955">
    <property type="entry name" value="KR_2_FAS_SDR_x"/>
    <property type="match status" value="1"/>
</dbReference>
<dbReference type="InterPro" id="IPR016039">
    <property type="entry name" value="Thiolase-like"/>
</dbReference>
<dbReference type="InterPro" id="IPR016035">
    <property type="entry name" value="Acyl_Trfase/lysoPLipase"/>
</dbReference>
<dbReference type="SMART" id="SM00822">
    <property type="entry name" value="PKS_KR"/>
    <property type="match status" value="1"/>
</dbReference>
<evidence type="ECO:0000313" key="9">
    <source>
        <dbReference type="Proteomes" id="UP000262477"/>
    </source>
</evidence>
<dbReference type="FunFam" id="3.40.47.10:FF:000019">
    <property type="entry name" value="Polyketide synthase type I"/>
    <property type="match status" value="1"/>
</dbReference>
<dbReference type="CDD" id="cd00833">
    <property type="entry name" value="PKS"/>
    <property type="match status" value="1"/>
</dbReference>
<gene>
    <name evidence="8" type="ORF">DY245_14720</name>
</gene>
<keyword evidence="2" id="KW-0597">Phosphoprotein</keyword>
<dbReference type="SUPFAM" id="SSF51735">
    <property type="entry name" value="NAD(P)-binding Rossmann-fold domains"/>
    <property type="match status" value="2"/>
</dbReference>
<dbReference type="FunFam" id="3.40.366.10:FF:000002">
    <property type="entry name" value="Probable polyketide synthase 2"/>
    <property type="match status" value="1"/>
</dbReference>
<keyword evidence="9" id="KW-1185">Reference proteome</keyword>
<dbReference type="Pfam" id="PF02801">
    <property type="entry name" value="Ketoacyl-synt_C"/>
    <property type="match status" value="1"/>
</dbReference>
<dbReference type="SUPFAM" id="SSF52151">
    <property type="entry name" value="FabD/lysophospholipase-like"/>
    <property type="match status" value="2"/>
</dbReference>
<dbReference type="GO" id="GO:0006633">
    <property type="term" value="P:fatty acid biosynthetic process"/>
    <property type="evidence" value="ECO:0007669"/>
    <property type="project" value="InterPro"/>
</dbReference>
<dbReference type="Gene3D" id="1.10.1200.10">
    <property type="entry name" value="ACP-like"/>
    <property type="match status" value="2"/>
</dbReference>
<accession>A0A371Q4E5</accession>
<evidence type="ECO:0000256" key="5">
    <source>
        <dbReference type="ARBA" id="ARBA00023315"/>
    </source>
</evidence>
<dbReference type="InterPro" id="IPR018201">
    <property type="entry name" value="Ketoacyl_synth_AS"/>
</dbReference>
<organism evidence="8 9">
    <name type="scientific">Streptomyces inhibens</name>
    <dbReference type="NCBI Taxonomy" id="2293571"/>
    <lineage>
        <taxon>Bacteria</taxon>
        <taxon>Bacillati</taxon>
        <taxon>Actinomycetota</taxon>
        <taxon>Actinomycetes</taxon>
        <taxon>Kitasatosporales</taxon>
        <taxon>Streptomycetaceae</taxon>
        <taxon>Streptomyces</taxon>
    </lineage>
</organism>
<dbReference type="SUPFAM" id="SSF53901">
    <property type="entry name" value="Thiolase-like"/>
    <property type="match status" value="1"/>
</dbReference>
<protein>
    <submittedName>
        <fullName evidence="8">SDR family NAD(P)-dependent oxidoreductase</fullName>
    </submittedName>
</protein>
<dbReference type="InterPro" id="IPR020806">
    <property type="entry name" value="PKS_PP-bd"/>
</dbReference>
<dbReference type="SMART" id="SM01294">
    <property type="entry name" value="PKS_PP_betabranch"/>
    <property type="match status" value="1"/>
</dbReference>
<dbReference type="GO" id="GO:0004312">
    <property type="term" value="F:fatty acid synthase activity"/>
    <property type="evidence" value="ECO:0007669"/>
    <property type="project" value="TreeGrafter"/>
</dbReference>
<dbReference type="PROSITE" id="PS00606">
    <property type="entry name" value="KS3_1"/>
    <property type="match status" value="1"/>
</dbReference>
<feature type="domain" description="Ketosynthase family 3 (KS3)" evidence="7">
    <location>
        <begin position="98"/>
        <end position="522"/>
    </location>
</feature>
<dbReference type="SMART" id="SM00823">
    <property type="entry name" value="PKS_PP"/>
    <property type="match status" value="2"/>
</dbReference>